<name>A0A1Y1HKE9_KLENI</name>
<dbReference type="AlphaFoldDB" id="A0A1Y1HKE9"/>
<dbReference type="InterPro" id="IPR029063">
    <property type="entry name" value="SAM-dependent_MTases_sf"/>
</dbReference>
<dbReference type="SUPFAM" id="SSF53335">
    <property type="entry name" value="S-adenosyl-L-methionine-dependent methyltransferases"/>
    <property type="match status" value="1"/>
</dbReference>
<feature type="domain" description="Methyltransferase" evidence="4">
    <location>
        <begin position="88"/>
        <end position="221"/>
    </location>
</feature>
<dbReference type="CDD" id="cd02440">
    <property type="entry name" value="AdoMet_MTases"/>
    <property type="match status" value="1"/>
</dbReference>
<proteinExistence type="inferred from homology"/>
<protein>
    <recommendedName>
        <fullName evidence="4">Methyltransferase domain-containing protein</fullName>
    </recommendedName>
</protein>
<dbReference type="Proteomes" id="UP000054558">
    <property type="component" value="Unassembled WGS sequence"/>
</dbReference>
<reference evidence="5 6" key="1">
    <citation type="journal article" date="2014" name="Nat. Commun.">
        <title>Klebsormidium flaccidum genome reveals primary factors for plant terrestrial adaptation.</title>
        <authorList>
            <person name="Hori K."/>
            <person name="Maruyama F."/>
            <person name="Fujisawa T."/>
            <person name="Togashi T."/>
            <person name="Yamamoto N."/>
            <person name="Seo M."/>
            <person name="Sato S."/>
            <person name="Yamada T."/>
            <person name="Mori H."/>
            <person name="Tajima N."/>
            <person name="Moriyama T."/>
            <person name="Ikeuchi M."/>
            <person name="Watanabe M."/>
            <person name="Wada H."/>
            <person name="Kobayashi K."/>
            <person name="Saito M."/>
            <person name="Masuda T."/>
            <person name="Sasaki-Sekimoto Y."/>
            <person name="Mashiguchi K."/>
            <person name="Awai K."/>
            <person name="Shimojima M."/>
            <person name="Masuda S."/>
            <person name="Iwai M."/>
            <person name="Nobusawa T."/>
            <person name="Narise T."/>
            <person name="Kondo S."/>
            <person name="Saito H."/>
            <person name="Sato R."/>
            <person name="Murakawa M."/>
            <person name="Ihara Y."/>
            <person name="Oshima-Yamada Y."/>
            <person name="Ohtaka K."/>
            <person name="Satoh M."/>
            <person name="Sonobe K."/>
            <person name="Ishii M."/>
            <person name="Ohtani R."/>
            <person name="Kanamori-Sato M."/>
            <person name="Honoki R."/>
            <person name="Miyazaki D."/>
            <person name="Mochizuki H."/>
            <person name="Umetsu J."/>
            <person name="Higashi K."/>
            <person name="Shibata D."/>
            <person name="Kamiya Y."/>
            <person name="Sato N."/>
            <person name="Nakamura Y."/>
            <person name="Tabata S."/>
            <person name="Ida S."/>
            <person name="Kurokawa K."/>
            <person name="Ohta H."/>
        </authorList>
    </citation>
    <scope>NUCLEOTIDE SEQUENCE [LARGE SCALE GENOMIC DNA]</scope>
    <source>
        <strain evidence="5 6">NIES-2285</strain>
    </source>
</reference>
<sequence>MSFRVERFGAHLWHCKGQLRGSWCARKQATIRSFRGPSTIMASAPPPSSSQREAGTEKYTSGYNPNAIKVQLKKTPETQAAFLVPYLKPGQVVLDCGCGAGGLSLGFAKLVSPGGRLDGVDMEEAMVQMAAKNAEEAGFGEVARFQKANVYSLPFEDNTYDVITGWGLLLYLSDPQKALQELLRVLKPGGIAAFISGDFGGWLYSPETPGMVAAFNYYKKLMAKDGGDPHNGRKIKRLMTEAGLELLHVGYRYDPNVMPGAMAADQFSKRIKDSVEKDGAIEKGWTTKEEVDSMLSGLEKFKSDPDPIFVASICEVLARKSN</sequence>
<gene>
    <name evidence="5" type="ORF">KFL_000230420</name>
</gene>
<dbReference type="STRING" id="105231.A0A1Y1HKE9"/>
<dbReference type="Gene3D" id="3.40.50.150">
    <property type="entry name" value="Vaccinia Virus protein VP39"/>
    <property type="match status" value="1"/>
</dbReference>
<evidence type="ECO:0000259" key="4">
    <source>
        <dbReference type="Pfam" id="PF13847"/>
    </source>
</evidence>
<keyword evidence="1" id="KW-0808">Transferase</keyword>
<dbReference type="InterPro" id="IPR050447">
    <property type="entry name" value="Erg6_SMT_methyltransf"/>
</dbReference>
<organism evidence="5 6">
    <name type="scientific">Klebsormidium nitens</name>
    <name type="common">Green alga</name>
    <name type="synonym">Ulothrix nitens</name>
    <dbReference type="NCBI Taxonomy" id="105231"/>
    <lineage>
        <taxon>Eukaryota</taxon>
        <taxon>Viridiplantae</taxon>
        <taxon>Streptophyta</taxon>
        <taxon>Klebsormidiophyceae</taxon>
        <taxon>Klebsormidiales</taxon>
        <taxon>Klebsormidiaceae</taxon>
        <taxon>Klebsormidium</taxon>
    </lineage>
</organism>
<evidence type="ECO:0000313" key="5">
    <source>
        <dbReference type="EMBL" id="GAQ79064.1"/>
    </source>
</evidence>
<dbReference type="PANTHER" id="PTHR44068">
    <property type="entry name" value="ZGC:194242"/>
    <property type="match status" value="1"/>
</dbReference>
<dbReference type="OMA" id="LSFGTWC"/>
<evidence type="ECO:0000256" key="1">
    <source>
        <dbReference type="ARBA" id="ARBA00022679"/>
    </source>
</evidence>
<dbReference type="PANTHER" id="PTHR44068:SF1">
    <property type="entry name" value="HYPOTHETICAL LOC100005854"/>
    <property type="match status" value="1"/>
</dbReference>
<evidence type="ECO:0000313" key="6">
    <source>
        <dbReference type="Proteomes" id="UP000054558"/>
    </source>
</evidence>
<dbReference type="OrthoDB" id="10017101at2759"/>
<accession>A0A1Y1HKE9</accession>
<dbReference type="GO" id="GO:0016740">
    <property type="term" value="F:transferase activity"/>
    <property type="evidence" value="ECO:0007669"/>
    <property type="project" value="UniProtKB-KW"/>
</dbReference>
<feature type="compositionally biased region" description="Polar residues" evidence="3">
    <location>
        <begin position="49"/>
        <end position="60"/>
    </location>
</feature>
<dbReference type="EMBL" id="DF236972">
    <property type="protein sequence ID" value="GAQ79064.1"/>
    <property type="molecule type" value="Genomic_DNA"/>
</dbReference>
<comment type="similarity">
    <text evidence="2">Belongs to the class I-like SAM-binding methyltransferase superfamily. Erg6/SMT family.</text>
</comment>
<dbReference type="InterPro" id="IPR025714">
    <property type="entry name" value="Methyltranfer_dom"/>
</dbReference>
<feature type="region of interest" description="Disordered" evidence="3">
    <location>
        <begin position="36"/>
        <end position="60"/>
    </location>
</feature>
<dbReference type="Pfam" id="PF13847">
    <property type="entry name" value="Methyltransf_31"/>
    <property type="match status" value="1"/>
</dbReference>
<evidence type="ECO:0000256" key="2">
    <source>
        <dbReference type="ARBA" id="ARBA00038188"/>
    </source>
</evidence>
<evidence type="ECO:0000256" key="3">
    <source>
        <dbReference type="SAM" id="MobiDB-lite"/>
    </source>
</evidence>
<keyword evidence="6" id="KW-1185">Reference proteome</keyword>